<evidence type="ECO:0000313" key="3">
    <source>
        <dbReference type="EMBL" id="CAG5082365.1"/>
    </source>
</evidence>
<dbReference type="EMBL" id="OU015584">
    <property type="protein sequence ID" value="CAG5082365.1"/>
    <property type="molecule type" value="Genomic_DNA"/>
</dbReference>
<evidence type="ECO:0000256" key="1">
    <source>
        <dbReference type="SAM" id="SignalP"/>
    </source>
</evidence>
<dbReference type="CDD" id="cd01300">
    <property type="entry name" value="YtcJ_like"/>
    <property type="match status" value="1"/>
</dbReference>
<protein>
    <submittedName>
        <fullName evidence="3">N-substituted formamide deformylase</fullName>
        <ecNumber evidence="3">3.5.1.91</ecNumber>
    </submittedName>
</protein>
<dbReference type="InterPro" id="IPR011059">
    <property type="entry name" value="Metal-dep_hydrolase_composite"/>
</dbReference>
<reference evidence="3" key="1">
    <citation type="submission" date="2021-04" db="EMBL/GenBank/DDBJ databases">
        <authorList>
            <person name="Rodrigo-Torres L."/>
            <person name="Arahal R. D."/>
            <person name="Lucena T."/>
        </authorList>
    </citation>
    <scope>NUCLEOTIDE SEQUENCE</scope>
    <source>
        <strain evidence="3">AS29M-1</strain>
    </source>
</reference>
<proteinExistence type="predicted"/>
<keyword evidence="4" id="KW-1185">Reference proteome</keyword>
<gene>
    <name evidence="3" type="primary">nfdA</name>
    <name evidence="3" type="ORF">CRYO30217_01892</name>
</gene>
<accession>A0A916JMS0</accession>
<organism evidence="3 4">
    <name type="scientific">Parvicella tangerina</name>
    <dbReference type="NCBI Taxonomy" id="2829795"/>
    <lineage>
        <taxon>Bacteria</taxon>
        <taxon>Pseudomonadati</taxon>
        <taxon>Bacteroidota</taxon>
        <taxon>Flavobacteriia</taxon>
        <taxon>Flavobacteriales</taxon>
        <taxon>Parvicellaceae</taxon>
        <taxon>Parvicella</taxon>
    </lineage>
</organism>
<feature type="chain" id="PRO_5037001241" evidence="1">
    <location>
        <begin position="26"/>
        <end position="549"/>
    </location>
</feature>
<evidence type="ECO:0000313" key="4">
    <source>
        <dbReference type="Proteomes" id="UP000683507"/>
    </source>
</evidence>
<dbReference type="Gene3D" id="3.20.20.140">
    <property type="entry name" value="Metal-dependent hydrolases"/>
    <property type="match status" value="1"/>
</dbReference>
<dbReference type="AlphaFoldDB" id="A0A916JMS0"/>
<dbReference type="GO" id="GO:0016810">
    <property type="term" value="F:hydrolase activity, acting on carbon-nitrogen (but not peptide) bonds"/>
    <property type="evidence" value="ECO:0007669"/>
    <property type="project" value="InterPro"/>
</dbReference>
<dbReference type="SUPFAM" id="SSF51556">
    <property type="entry name" value="Metallo-dependent hydrolases"/>
    <property type="match status" value="1"/>
</dbReference>
<dbReference type="Pfam" id="PF07969">
    <property type="entry name" value="Amidohydro_3"/>
    <property type="match status" value="1"/>
</dbReference>
<dbReference type="PROSITE" id="PS51257">
    <property type="entry name" value="PROKAR_LIPOPROTEIN"/>
    <property type="match status" value="1"/>
</dbReference>
<dbReference type="KEGG" id="ptan:CRYO30217_01892"/>
<dbReference type="Gene3D" id="3.10.310.70">
    <property type="match status" value="1"/>
</dbReference>
<dbReference type="Proteomes" id="UP000683507">
    <property type="component" value="Chromosome"/>
</dbReference>
<keyword evidence="1" id="KW-0732">Signal</keyword>
<dbReference type="RefSeq" id="WP_258542094.1">
    <property type="nucleotide sequence ID" value="NZ_OU015584.1"/>
</dbReference>
<dbReference type="PANTHER" id="PTHR22642">
    <property type="entry name" value="IMIDAZOLONEPROPIONASE"/>
    <property type="match status" value="1"/>
</dbReference>
<dbReference type="InterPro" id="IPR013108">
    <property type="entry name" value="Amidohydro_3"/>
</dbReference>
<sequence length="549" mass="61522">MLKATILITLLLAFLLTSCYRSAEADLIIHNANIVSMDTDSTVHEAMAIKDGKIIALGKENQILNKYTAATKVDAQTATILPGFYDAHCHFLGYGLSKMQLELYDLNSMEEIVEACKGYQLSNAEEWIVGRGWDNTDWEDQSFPDNKLLNEAFPNTPVLLRRIDGHGALANQKALTLAGISDTTSISGGHIEILDGQLTGMLMDNAVDKVLDVIPEPSKNKKTQAILKAQEDCLEYGLTTVTDAGLKKDEALLLQELEKEGLLKMRVYVMLADSKENFDYFLDSIGHPVETERVNIRGFKFYGDGSLGSRSACLTRPYYDIQDTTVYGFMLNEAAYFKEMAQRILKTDFQMCTHCIGDSAARTLLNIYGEVLGGYNDKRWRIEHAQIIHPDDYHLFADYTIIPSVQPTHATSDMLWAVNRLGDKRLRDSYAYKKLMQQNYLIALGTDFPIENISPIETFYAAVARKNLEGNPKNGFQIENALSRWNAMKGMTIWAALANFEETHKGSLEVGKDADFVILSQDILGVPEELILDTYVKSTYILGEKVYGE</sequence>
<keyword evidence="3" id="KW-0378">Hydrolase</keyword>
<dbReference type="InterPro" id="IPR033932">
    <property type="entry name" value="YtcJ-like"/>
</dbReference>
<feature type="domain" description="Amidohydrolase 3" evidence="2">
    <location>
        <begin position="73"/>
        <end position="547"/>
    </location>
</feature>
<evidence type="ECO:0000259" key="2">
    <source>
        <dbReference type="Pfam" id="PF07969"/>
    </source>
</evidence>
<name>A0A916JMS0_9FLAO</name>
<dbReference type="EC" id="3.5.1.91" evidence="3"/>
<feature type="signal peptide" evidence="1">
    <location>
        <begin position="1"/>
        <end position="25"/>
    </location>
</feature>
<dbReference type="Gene3D" id="2.30.40.10">
    <property type="entry name" value="Urease, subunit C, domain 1"/>
    <property type="match status" value="1"/>
</dbReference>
<dbReference type="PANTHER" id="PTHR22642:SF2">
    <property type="entry name" value="PROTEIN LONG AFTER FAR-RED 3"/>
    <property type="match status" value="1"/>
</dbReference>
<dbReference type="SUPFAM" id="SSF51338">
    <property type="entry name" value="Composite domain of metallo-dependent hydrolases"/>
    <property type="match status" value="1"/>
</dbReference>
<dbReference type="InterPro" id="IPR032466">
    <property type="entry name" value="Metal_Hydrolase"/>
</dbReference>